<comment type="caution">
    <text evidence="1">The sequence shown here is derived from an EMBL/GenBank/DDBJ whole genome shotgun (WGS) entry which is preliminary data.</text>
</comment>
<protein>
    <submittedName>
        <fullName evidence="1">Uncharacterized protein</fullName>
    </submittedName>
</protein>
<name>A0ABN9GFV3_9NEOB</name>
<evidence type="ECO:0000313" key="2">
    <source>
        <dbReference type="Proteomes" id="UP001162483"/>
    </source>
</evidence>
<feature type="non-terminal residue" evidence="1">
    <location>
        <position position="1"/>
    </location>
</feature>
<sequence length="91" mass="10410">WSVRKVQKRDPWGKRHNGLGVGFLEGAAPEWVVPESAPHRHVPLLIPQHFQQGNSVATLALAPNNYYTCWRIWPKVHFVLPLLDIRPGYHG</sequence>
<dbReference type="EMBL" id="CATNWA010018400">
    <property type="protein sequence ID" value="CAI9607132.1"/>
    <property type="molecule type" value="Genomic_DNA"/>
</dbReference>
<dbReference type="Proteomes" id="UP001162483">
    <property type="component" value="Unassembled WGS sequence"/>
</dbReference>
<reference evidence="1" key="1">
    <citation type="submission" date="2023-05" db="EMBL/GenBank/DDBJ databases">
        <authorList>
            <person name="Stuckert A."/>
        </authorList>
    </citation>
    <scope>NUCLEOTIDE SEQUENCE</scope>
</reference>
<keyword evidence="2" id="KW-1185">Reference proteome</keyword>
<proteinExistence type="predicted"/>
<accession>A0ABN9GFV3</accession>
<organism evidence="1 2">
    <name type="scientific">Staurois parvus</name>
    <dbReference type="NCBI Taxonomy" id="386267"/>
    <lineage>
        <taxon>Eukaryota</taxon>
        <taxon>Metazoa</taxon>
        <taxon>Chordata</taxon>
        <taxon>Craniata</taxon>
        <taxon>Vertebrata</taxon>
        <taxon>Euteleostomi</taxon>
        <taxon>Amphibia</taxon>
        <taxon>Batrachia</taxon>
        <taxon>Anura</taxon>
        <taxon>Neobatrachia</taxon>
        <taxon>Ranoidea</taxon>
        <taxon>Ranidae</taxon>
        <taxon>Staurois</taxon>
    </lineage>
</organism>
<gene>
    <name evidence="1" type="ORF">SPARVUS_LOCUS13901220</name>
</gene>
<evidence type="ECO:0000313" key="1">
    <source>
        <dbReference type="EMBL" id="CAI9607132.1"/>
    </source>
</evidence>